<evidence type="ECO:0000313" key="2">
    <source>
        <dbReference type="EMBL" id="CEK50690.1"/>
    </source>
</evidence>
<accession>A0A0B6Y588</accession>
<proteinExistence type="predicted"/>
<keyword evidence="1" id="KW-1133">Transmembrane helix</keyword>
<name>A0A0B6Y588_9EUPU</name>
<feature type="transmembrane region" description="Helical" evidence="1">
    <location>
        <begin position="22"/>
        <end position="42"/>
    </location>
</feature>
<keyword evidence="1" id="KW-0812">Transmembrane</keyword>
<dbReference type="AlphaFoldDB" id="A0A0B6Y588"/>
<reference evidence="2" key="1">
    <citation type="submission" date="2014-12" db="EMBL/GenBank/DDBJ databases">
        <title>Insight into the proteome of Arion vulgaris.</title>
        <authorList>
            <person name="Aradska J."/>
            <person name="Bulat T."/>
            <person name="Smidak R."/>
            <person name="Sarate P."/>
            <person name="Gangsoo J."/>
            <person name="Sialana F."/>
            <person name="Bilban M."/>
            <person name="Lubec G."/>
        </authorList>
    </citation>
    <scope>NUCLEOTIDE SEQUENCE</scope>
    <source>
        <tissue evidence="2">Skin</tissue>
    </source>
</reference>
<dbReference type="EMBL" id="HACG01003825">
    <property type="protein sequence ID" value="CEK50690.1"/>
    <property type="molecule type" value="Transcribed_RNA"/>
</dbReference>
<sequence length="108" mass="12109">VVCRGFTFIPAMSYNLPKHVKYIIASIICVACINIVVFIQLFRSPATTSFQPVLDYPDGNLFEHKKKALQTGKSTHTVKSTGSCPELKKREPLQEGQFQVINGYQAYV</sequence>
<gene>
    <name evidence="2" type="primary">ORF11446</name>
</gene>
<keyword evidence="1" id="KW-0472">Membrane</keyword>
<organism evidence="2">
    <name type="scientific">Arion vulgaris</name>
    <dbReference type="NCBI Taxonomy" id="1028688"/>
    <lineage>
        <taxon>Eukaryota</taxon>
        <taxon>Metazoa</taxon>
        <taxon>Spiralia</taxon>
        <taxon>Lophotrochozoa</taxon>
        <taxon>Mollusca</taxon>
        <taxon>Gastropoda</taxon>
        <taxon>Heterobranchia</taxon>
        <taxon>Euthyneura</taxon>
        <taxon>Panpulmonata</taxon>
        <taxon>Eupulmonata</taxon>
        <taxon>Stylommatophora</taxon>
        <taxon>Helicina</taxon>
        <taxon>Arionoidea</taxon>
        <taxon>Arionidae</taxon>
        <taxon>Arion</taxon>
    </lineage>
</organism>
<feature type="non-terminal residue" evidence="2">
    <location>
        <position position="108"/>
    </location>
</feature>
<feature type="non-terminal residue" evidence="2">
    <location>
        <position position="1"/>
    </location>
</feature>
<protein>
    <submittedName>
        <fullName evidence="2">Uncharacterized protein</fullName>
    </submittedName>
</protein>
<evidence type="ECO:0000256" key="1">
    <source>
        <dbReference type="SAM" id="Phobius"/>
    </source>
</evidence>